<feature type="transmembrane region" description="Helical" evidence="1">
    <location>
        <begin position="39"/>
        <end position="64"/>
    </location>
</feature>
<name>A0A0G1UYC3_9BACT</name>
<feature type="transmembrane region" description="Helical" evidence="1">
    <location>
        <begin position="76"/>
        <end position="96"/>
    </location>
</feature>
<protein>
    <submittedName>
        <fullName evidence="2">Uncharacterized protein</fullName>
    </submittedName>
</protein>
<keyword evidence="1" id="KW-0812">Transmembrane</keyword>
<organism evidence="2 3">
    <name type="scientific">Candidatus Jorgensenbacteria bacterium GW2011_GWC1_48_8</name>
    <dbReference type="NCBI Taxonomy" id="1618666"/>
    <lineage>
        <taxon>Bacteria</taxon>
        <taxon>Candidatus Joergenseniibacteriota</taxon>
    </lineage>
</organism>
<dbReference type="Proteomes" id="UP000034600">
    <property type="component" value="Unassembled WGS sequence"/>
</dbReference>
<dbReference type="EMBL" id="LCPO01000007">
    <property type="protein sequence ID" value="KKU99066.1"/>
    <property type="molecule type" value="Genomic_DNA"/>
</dbReference>
<accession>A0A0G1UYC3</accession>
<evidence type="ECO:0000313" key="3">
    <source>
        <dbReference type="Proteomes" id="UP000034600"/>
    </source>
</evidence>
<evidence type="ECO:0000313" key="2">
    <source>
        <dbReference type="EMBL" id="KKU99066.1"/>
    </source>
</evidence>
<keyword evidence="1" id="KW-0472">Membrane</keyword>
<reference evidence="2 3" key="1">
    <citation type="journal article" date="2015" name="Nature">
        <title>rRNA introns, odd ribosomes, and small enigmatic genomes across a large radiation of phyla.</title>
        <authorList>
            <person name="Brown C.T."/>
            <person name="Hug L.A."/>
            <person name="Thomas B.C."/>
            <person name="Sharon I."/>
            <person name="Castelle C.J."/>
            <person name="Singh A."/>
            <person name="Wilkins M.J."/>
            <person name="Williams K.H."/>
            <person name="Banfield J.F."/>
        </authorList>
    </citation>
    <scope>NUCLEOTIDE SEQUENCE [LARGE SCALE GENOMIC DNA]</scope>
</reference>
<keyword evidence="1" id="KW-1133">Transmembrane helix</keyword>
<comment type="caution">
    <text evidence="2">The sequence shown here is derived from an EMBL/GenBank/DDBJ whole genome shotgun (WGS) entry which is preliminary data.</text>
</comment>
<sequence length="302" mass="31830">MNIHWLSLVKLAHAVTVDVGFGGPSGGTGENIADYIKNIYIYGVSIAGILAVGVIVFGAIYYAVSGGNPDKQRDAKSMITGALWGVALLLGSYLILNTINPQITTLSTLQQTKTCGSSEDPKTSGCVPEAPIIKPICGTSTSTDCIPACETGQRACVIGEATSTGCVQCAYQVAQCRQTAFRLLSGQDVACEAGTYKEVFLSGPYVVPDCGQIPPDSYAPGSPKNCSKGVDDARFFNADGVNFEDGVARVAPYYPGDLGPEQAQCVIYAYIRSLEESEATSSTSSVQSSRWERAKLNGFKPC</sequence>
<proteinExistence type="predicted"/>
<dbReference type="AlphaFoldDB" id="A0A0G1UYC3"/>
<evidence type="ECO:0000256" key="1">
    <source>
        <dbReference type="SAM" id="Phobius"/>
    </source>
</evidence>
<gene>
    <name evidence="2" type="ORF">UY32_C0007G0010</name>
</gene>